<dbReference type="PANTHER" id="PTHR12526:SF629">
    <property type="entry name" value="TEICHURONIC ACID BIOSYNTHESIS GLYCOSYLTRANSFERASE TUAH-RELATED"/>
    <property type="match status" value="1"/>
</dbReference>
<keyword evidence="2 3" id="KW-0808">Transferase</keyword>
<protein>
    <submittedName>
        <fullName evidence="3">Glycosyl transferase</fullName>
    </submittedName>
</protein>
<accession>A0ABM7T728</accession>
<dbReference type="GO" id="GO:0016740">
    <property type="term" value="F:transferase activity"/>
    <property type="evidence" value="ECO:0007669"/>
    <property type="project" value="UniProtKB-KW"/>
</dbReference>
<name>A0ABM7T728_9CLOT</name>
<evidence type="ECO:0000256" key="2">
    <source>
        <dbReference type="ARBA" id="ARBA00022679"/>
    </source>
</evidence>
<gene>
    <name evidence="3" type="ORF">psyc5s11_31370</name>
</gene>
<dbReference type="EMBL" id="AP024849">
    <property type="protein sequence ID" value="BCZ47070.1"/>
    <property type="molecule type" value="Genomic_DNA"/>
</dbReference>
<organism evidence="3 4">
    <name type="scientific">Clostridium gelidum</name>
    <dbReference type="NCBI Taxonomy" id="704125"/>
    <lineage>
        <taxon>Bacteria</taxon>
        <taxon>Bacillati</taxon>
        <taxon>Bacillota</taxon>
        <taxon>Clostridia</taxon>
        <taxon>Eubacteriales</taxon>
        <taxon>Clostridiaceae</taxon>
        <taxon>Clostridium</taxon>
    </lineage>
</organism>
<evidence type="ECO:0000313" key="4">
    <source>
        <dbReference type="Proteomes" id="UP000824633"/>
    </source>
</evidence>
<reference evidence="4" key="1">
    <citation type="submission" date="2021-07" db="EMBL/GenBank/DDBJ databases">
        <title>Complete genome sequencing of a Clostridium isolate.</title>
        <authorList>
            <person name="Ueki A."/>
            <person name="Tonouchi A."/>
        </authorList>
    </citation>
    <scope>NUCLEOTIDE SEQUENCE [LARGE SCALE GENOMIC DNA]</scope>
    <source>
        <strain evidence="4">C5S11</strain>
    </source>
</reference>
<evidence type="ECO:0000256" key="1">
    <source>
        <dbReference type="ARBA" id="ARBA00022676"/>
    </source>
</evidence>
<dbReference type="Gene3D" id="3.40.50.2000">
    <property type="entry name" value="Glycogen Phosphorylase B"/>
    <property type="match status" value="1"/>
</dbReference>
<sequence length="379" mass="45102">MKKIIFSEAHEIDSVFKLGDHHYAQLFSQNNFNVLWLNPIYNYMTFIKDRKSYNSRKRFHGKKLVTYKKNFFVYSPYSLFLYGNYPLFKNKIFSKLSINCTIPSIEKVIRNNNFTDVDILWISNPKYYYLAKRIKYKKLFYRCADDLSKFPATCSSMVELENKIIKEADKVFVTSHDLINRKKNMRKDFIYLPNGVQLENFQRKKYKLPNEFENTSVKKVIYIGAIDSWFDVSIIKYCAEKLHNINFYLIGNYIIDLSILKEIKNVFILGKRAYEDIPNYLYYSDIGIIPFKVNSLTDSISPIKLYEYMSVGLNVVCSNLKEMKYINSPAYIAKNNDEFCTCIEKAIKNRDKEIDRNIQFAKQNTWKKRFEEIQKYIGE</sequence>
<dbReference type="SUPFAM" id="SSF53756">
    <property type="entry name" value="UDP-Glycosyltransferase/glycogen phosphorylase"/>
    <property type="match status" value="1"/>
</dbReference>
<evidence type="ECO:0000313" key="3">
    <source>
        <dbReference type="EMBL" id="BCZ47070.1"/>
    </source>
</evidence>
<dbReference type="PANTHER" id="PTHR12526">
    <property type="entry name" value="GLYCOSYLTRANSFERASE"/>
    <property type="match status" value="1"/>
</dbReference>
<dbReference type="Pfam" id="PF13692">
    <property type="entry name" value="Glyco_trans_1_4"/>
    <property type="match status" value="1"/>
</dbReference>
<dbReference type="RefSeq" id="WP_224033454.1">
    <property type="nucleotide sequence ID" value="NZ_AP024849.1"/>
</dbReference>
<keyword evidence="4" id="KW-1185">Reference proteome</keyword>
<proteinExistence type="predicted"/>
<keyword evidence="1" id="KW-0328">Glycosyltransferase</keyword>
<dbReference type="Proteomes" id="UP000824633">
    <property type="component" value="Chromosome"/>
</dbReference>